<reference evidence="1" key="1">
    <citation type="journal article" date="2023" name="Int. J. Syst. Evol. Microbiol.">
        <title>&lt;i&gt;Shewanella septentrionalis&lt;/i&gt; sp. nov. and &lt;i&gt;Shewanella holmiensis&lt;/i&gt; sp. nov., isolated from Baltic Sea water and sediments.</title>
        <authorList>
            <person name="Martin-Rodriguez A.J."/>
            <person name="Thorell K."/>
            <person name="Joffre E."/>
            <person name="Jensie-Markopoulos S."/>
            <person name="Moore E.R.B."/>
            <person name="Sjoling A."/>
        </authorList>
    </citation>
    <scope>NUCLEOTIDE SEQUENCE</scope>
    <source>
        <strain evidence="1">SP1S2-7</strain>
    </source>
</reference>
<dbReference type="EMBL" id="JAMTCD010000006">
    <property type="protein sequence ID" value="MCT7941547.1"/>
    <property type="molecule type" value="Genomic_DNA"/>
</dbReference>
<name>A0A9X2WMD4_9GAMM</name>
<comment type="caution">
    <text evidence="1">The sequence shown here is derived from an EMBL/GenBank/DDBJ whole genome shotgun (WGS) entry which is preliminary data.</text>
</comment>
<sequence>MDYKKRLEEAFSKTKKLDFTIDIPLFPLKVVIPKEIKKNIFQLCADALNHYGYVSSFELAAKCTPVHLMIQSHLKSDLNIDSCITIGDLYWDDYIYCEMTDYSIKKELENPNVNETIKAHVWLTLLDGTILDCTAQAHLDLLQDRGVHPAHECIMLVEPNQSEDDKSGYHRPFLLGTDFLTKTGMVRVGYL</sequence>
<keyword evidence="2" id="KW-1185">Reference proteome</keyword>
<dbReference type="RefSeq" id="WP_261297936.1">
    <property type="nucleotide sequence ID" value="NZ_JAMTCD010000006.1"/>
</dbReference>
<gene>
    <name evidence="1" type="ORF">NE535_07020</name>
</gene>
<evidence type="ECO:0000313" key="2">
    <source>
        <dbReference type="Proteomes" id="UP001155546"/>
    </source>
</evidence>
<protein>
    <submittedName>
        <fullName evidence="1">Uncharacterized protein</fullName>
    </submittedName>
</protein>
<dbReference type="Proteomes" id="UP001155546">
    <property type="component" value="Unassembled WGS sequence"/>
</dbReference>
<organism evidence="1 2">
    <name type="scientific">Shewanella holmiensis</name>
    <dbReference type="NCBI Taxonomy" id="2952222"/>
    <lineage>
        <taxon>Bacteria</taxon>
        <taxon>Pseudomonadati</taxon>
        <taxon>Pseudomonadota</taxon>
        <taxon>Gammaproteobacteria</taxon>
        <taxon>Alteromonadales</taxon>
        <taxon>Shewanellaceae</taxon>
        <taxon>Shewanella</taxon>
    </lineage>
</organism>
<evidence type="ECO:0000313" key="1">
    <source>
        <dbReference type="EMBL" id="MCT7941547.1"/>
    </source>
</evidence>
<dbReference type="AlphaFoldDB" id="A0A9X2WMD4"/>
<proteinExistence type="predicted"/>
<accession>A0A9X2WMD4</accession>